<accession>A0A4D9D771</accession>
<feature type="compositionally biased region" description="Basic residues" evidence="1">
    <location>
        <begin position="141"/>
        <end position="151"/>
    </location>
</feature>
<dbReference type="EMBL" id="SDOX01000006">
    <property type="protein sequence ID" value="TFJ87412.1"/>
    <property type="molecule type" value="Genomic_DNA"/>
</dbReference>
<dbReference type="Proteomes" id="UP000355283">
    <property type="component" value="Unassembled WGS sequence"/>
</dbReference>
<feature type="compositionally biased region" description="Acidic residues" evidence="1">
    <location>
        <begin position="453"/>
        <end position="472"/>
    </location>
</feature>
<feature type="compositionally biased region" description="Pro residues" evidence="1">
    <location>
        <begin position="240"/>
        <end position="253"/>
    </location>
</feature>
<feature type="region of interest" description="Disordered" evidence="1">
    <location>
        <begin position="19"/>
        <end position="48"/>
    </location>
</feature>
<evidence type="ECO:0000313" key="3">
    <source>
        <dbReference type="EMBL" id="TFJ87412.1"/>
    </source>
</evidence>
<name>A0A4D9D771_9STRA</name>
<evidence type="ECO:0000256" key="1">
    <source>
        <dbReference type="SAM" id="MobiDB-lite"/>
    </source>
</evidence>
<feature type="compositionally biased region" description="Gly residues" evidence="1">
    <location>
        <begin position="345"/>
        <end position="355"/>
    </location>
</feature>
<feature type="region of interest" description="Disordered" evidence="1">
    <location>
        <begin position="422"/>
        <end position="550"/>
    </location>
</feature>
<gene>
    <name evidence="3" type="ORF">NSK_001744</name>
</gene>
<feature type="signal peptide" evidence="2">
    <location>
        <begin position="1"/>
        <end position="25"/>
    </location>
</feature>
<feature type="compositionally biased region" description="Basic and acidic residues" evidence="1">
    <location>
        <begin position="83"/>
        <end position="92"/>
    </location>
</feature>
<reference evidence="3 4" key="1">
    <citation type="submission" date="2019-01" db="EMBL/GenBank/DDBJ databases">
        <title>Nuclear Genome Assembly of the Microalgal Biofuel strain Nannochloropsis salina CCMP1776.</title>
        <authorList>
            <person name="Hovde B."/>
        </authorList>
    </citation>
    <scope>NUCLEOTIDE SEQUENCE [LARGE SCALE GENOMIC DNA]</scope>
    <source>
        <strain evidence="3 4">CCMP1776</strain>
    </source>
</reference>
<keyword evidence="4" id="KW-1185">Reference proteome</keyword>
<dbReference type="OrthoDB" id="10603557at2759"/>
<feature type="compositionally biased region" description="Low complexity" evidence="1">
    <location>
        <begin position="22"/>
        <end position="40"/>
    </location>
</feature>
<feature type="compositionally biased region" description="Low complexity" evidence="1">
    <location>
        <begin position="503"/>
        <end position="527"/>
    </location>
</feature>
<feature type="region of interest" description="Disordered" evidence="1">
    <location>
        <begin position="63"/>
        <end position="260"/>
    </location>
</feature>
<organism evidence="3 4">
    <name type="scientific">Nannochloropsis salina CCMP1776</name>
    <dbReference type="NCBI Taxonomy" id="1027361"/>
    <lineage>
        <taxon>Eukaryota</taxon>
        <taxon>Sar</taxon>
        <taxon>Stramenopiles</taxon>
        <taxon>Ochrophyta</taxon>
        <taxon>Eustigmatophyceae</taxon>
        <taxon>Eustigmatales</taxon>
        <taxon>Monodopsidaceae</taxon>
        <taxon>Microchloropsis</taxon>
        <taxon>Microchloropsis salina</taxon>
    </lineage>
</organism>
<feature type="compositionally biased region" description="Acidic residues" evidence="1">
    <location>
        <begin position="537"/>
        <end position="547"/>
    </location>
</feature>
<evidence type="ECO:0000256" key="2">
    <source>
        <dbReference type="SAM" id="SignalP"/>
    </source>
</evidence>
<comment type="caution">
    <text evidence="3">The sequence shown here is derived from an EMBL/GenBank/DDBJ whole genome shotgun (WGS) entry which is preliminary data.</text>
</comment>
<evidence type="ECO:0000313" key="4">
    <source>
        <dbReference type="Proteomes" id="UP000355283"/>
    </source>
</evidence>
<feature type="region of interest" description="Disordered" evidence="1">
    <location>
        <begin position="280"/>
        <end position="409"/>
    </location>
</feature>
<feature type="compositionally biased region" description="Basic and acidic residues" evidence="1">
    <location>
        <begin position="425"/>
        <end position="452"/>
    </location>
</feature>
<proteinExistence type="predicted"/>
<keyword evidence="2" id="KW-0732">Signal</keyword>
<feature type="chain" id="PRO_5020031853" evidence="2">
    <location>
        <begin position="26"/>
        <end position="623"/>
    </location>
</feature>
<feature type="compositionally biased region" description="Low complexity" evidence="1">
    <location>
        <begin position="219"/>
        <end position="239"/>
    </location>
</feature>
<sequence length="623" mass="65480">MTGALQRLFMPLLLTVAPSPGSTMATVPSSPVTSSASTESKNPSFHAGSRRFVSSSTVFPLAGAQPSSASLLPPPTRLLGKRRQVDPFALDRGDDDGTGGPREAERGKEEEGEGSGVLAVEEKEEGGGRGTEAGRGESLPHHSHGRSRSKRKAAEDFDGADDTTMDGSDSLLMRPVGFTAHKRACPPPAAAAAASPSRRESGLEGGHTPLDTTIRDTTSLPAAAGASSLLLNVNSGDTRPSPPTSPPTSPSTSPPTSTRHLRLLGTSSFAAQRLRVLRGRWGGGGASLPPSLSPSLPLPPPSNAPTGALAGAAIPSPFATSRNPASRLRVGGEEVGVEPPAAEVGGKGRGRGLMAGGFVDATRSSARREGADSPRAPLPSLPLSSSLPSMREGEEEEENGEGGVGLLRSLQRRKIAVENLPVTRPWREGGRGRAVREGEGHAHVELWSRLREEEEEDDDEKEEEEEEEEEEGAWIRSITQRFRNREGGSSLLRPPSRRPRVHLASSLPSSASASASASSPPTASSLLGIDRRLGGREDEDEEGEDGEERMVLDDVVSRLLGRGRGLLSLGGPASMPWPRPVWPGGASSSSYVTDYPVLLQAEGGEGYEASYAFHRIKKELPPQ</sequence>
<protein>
    <submittedName>
        <fullName evidence="3">Uncharacterized protein</fullName>
    </submittedName>
</protein>
<dbReference type="AlphaFoldDB" id="A0A4D9D771"/>